<evidence type="ECO:0000313" key="3">
    <source>
        <dbReference type="EMBL" id="MDW8801270.1"/>
    </source>
</evidence>
<dbReference type="InterPro" id="IPR012340">
    <property type="entry name" value="NA-bd_OB-fold"/>
</dbReference>
<gene>
    <name evidence="3" type="ORF">P8V03_08875</name>
</gene>
<dbReference type="GO" id="GO:0003677">
    <property type="term" value="F:DNA binding"/>
    <property type="evidence" value="ECO:0007669"/>
    <property type="project" value="UniProtKB-KW"/>
</dbReference>
<keyword evidence="4" id="KW-1185">Reference proteome</keyword>
<dbReference type="Gene3D" id="2.40.50.140">
    <property type="entry name" value="Nucleic acid-binding proteins"/>
    <property type="match status" value="2"/>
</dbReference>
<organism evidence="3 4">
    <name type="scientific">Clostridium tanneri</name>
    <dbReference type="NCBI Taxonomy" id="3037988"/>
    <lineage>
        <taxon>Bacteria</taxon>
        <taxon>Bacillati</taxon>
        <taxon>Bacillota</taxon>
        <taxon>Clostridia</taxon>
        <taxon>Eubacteriales</taxon>
        <taxon>Clostridiaceae</taxon>
        <taxon>Clostridium</taxon>
    </lineage>
</organism>
<dbReference type="Pfam" id="PF00436">
    <property type="entry name" value="SSB"/>
    <property type="match status" value="1"/>
</dbReference>
<dbReference type="EMBL" id="JARUJP010000008">
    <property type="protein sequence ID" value="MDW8801270.1"/>
    <property type="molecule type" value="Genomic_DNA"/>
</dbReference>
<name>A0ABU4JT19_9CLOT</name>
<evidence type="ECO:0000256" key="1">
    <source>
        <dbReference type="ARBA" id="ARBA00023125"/>
    </source>
</evidence>
<proteinExistence type="predicted"/>
<reference evidence="3 4" key="1">
    <citation type="submission" date="2023-04" db="EMBL/GenBank/DDBJ databases">
        <title>Clostridium tannerae sp. nov., isolated from the fecal material of an alpaca.</title>
        <authorList>
            <person name="Miller S."/>
            <person name="Hendry M."/>
            <person name="King J."/>
            <person name="Sankaranarayanan K."/>
            <person name="Lawson P.A."/>
        </authorList>
    </citation>
    <scope>NUCLEOTIDE SEQUENCE [LARGE SCALE GENOMIC DNA]</scope>
    <source>
        <strain evidence="3 4">A1-XYC3</strain>
    </source>
</reference>
<dbReference type="InterPro" id="IPR000424">
    <property type="entry name" value="Primosome_PriB/ssb"/>
</dbReference>
<dbReference type="NCBIfam" id="NF004476">
    <property type="entry name" value="PRK05813.1"/>
    <property type="match status" value="1"/>
</dbReference>
<dbReference type="PROSITE" id="PS50935">
    <property type="entry name" value="SSB"/>
    <property type="match status" value="2"/>
</dbReference>
<comment type="caution">
    <text evidence="3">The sequence shown here is derived from an EMBL/GenBank/DDBJ whole genome shotgun (WGS) entry which is preliminary data.</text>
</comment>
<evidence type="ECO:0000256" key="2">
    <source>
        <dbReference type="PROSITE-ProRule" id="PRU00252"/>
    </source>
</evidence>
<dbReference type="RefSeq" id="WP_261672029.1">
    <property type="nucleotide sequence ID" value="NZ_JARUJP010000008.1"/>
</dbReference>
<protein>
    <submittedName>
        <fullName evidence="3">Single-stranded DNA-binding protein</fullName>
    </submittedName>
</protein>
<evidence type="ECO:0000313" key="4">
    <source>
        <dbReference type="Proteomes" id="UP001281656"/>
    </source>
</evidence>
<dbReference type="SUPFAM" id="SSF50249">
    <property type="entry name" value="Nucleic acid-binding proteins"/>
    <property type="match status" value="1"/>
</dbReference>
<dbReference type="CDD" id="cd04496">
    <property type="entry name" value="SSB_OBF"/>
    <property type="match status" value="1"/>
</dbReference>
<keyword evidence="1 2" id="KW-0238">DNA-binding</keyword>
<accession>A0ABU4JT19</accession>
<dbReference type="Proteomes" id="UP001281656">
    <property type="component" value="Unassembled WGS sequence"/>
</dbReference>
<sequence length="249" mass="28667">MDNLMLNNKIYLEGEIVSELQFSHEMYGEGFYTFNIEVPRLSDAKDTLFVTVSERLISGMDIKIGSQIIVEGQLRSYNKFVDGANRLILTVFARNISICEERSKNPNQIFMDGFICKEPVYRTTPFGREISDMLLAVNRAYNKSDYIPTIAWGRNSRFCKSLKVGDNIKVWGRLQSREYQKKISETEVIKKIAYEVSISKMERVSRDSSDNGDENICFDGFDELEETTIMMNEESTSSTKENLEDKQIS</sequence>